<proteinExistence type="predicted"/>
<accession>A0A6C0J5U6</accession>
<evidence type="ECO:0000313" key="2">
    <source>
        <dbReference type="EMBL" id="QHU00250.1"/>
    </source>
</evidence>
<name>A0A6C0J5U6_9ZZZZ</name>
<sequence>MFSESYYKKKYLKYKSKYIEYKQKGGVLGASFLGMVVLSNHHHQPGILVVQQKWEGRKWMMPGGQIDKTDKNPLMAAIREFKEETGFYRYQHKPKHIPANKYFPKITQVEKKPTTKDGDIYLYTTEEPQTLSSKRFEYFQTRTSHMETRDYGIAFQYKPGKFVVCNFDGKIKKLNPFKFRGGTIEQLVTLYKVLPLPLVLPTNMKETLSTPDEKAEKWLVDYNTSSGIAIPPDVRQYFKNWLIYAFITDKNGADEFEHTTLYLDYKEVVNEWVRGYNFLSQHSERDDTIDTIRDMVKQLAEPTPGGGGAAAGAPPTSSFPFDLNDLKYPTFTSLLVRSEEALLGIPDDVPLSVRNIIPVSFSLNCAKDFSANQKKFKVESKILAFPIFLWRRFECEIVLLGDNDHNYDGTTTGTPHGALFINKNPTKDGSDAHPFLINKYIPG</sequence>
<dbReference type="EMBL" id="MN740325">
    <property type="protein sequence ID" value="QHU00250.1"/>
    <property type="molecule type" value="Genomic_DNA"/>
</dbReference>
<reference evidence="2" key="1">
    <citation type="journal article" date="2020" name="Nature">
        <title>Giant virus diversity and host interactions through global metagenomics.</title>
        <authorList>
            <person name="Schulz F."/>
            <person name="Roux S."/>
            <person name="Paez-Espino D."/>
            <person name="Jungbluth S."/>
            <person name="Walsh D.A."/>
            <person name="Denef V.J."/>
            <person name="McMahon K.D."/>
            <person name="Konstantinidis K.T."/>
            <person name="Eloe-Fadrosh E.A."/>
            <person name="Kyrpides N.C."/>
            <person name="Woyke T."/>
        </authorList>
    </citation>
    <scope>NUCLEOTIDE SEQUENCE</scope>
    <source>
        <strain evidence="2">GVMAG-M-3300025860-12</strain>
    </source>
</reference>
<evidence type="ECO:0000259" key="1">
    <source>
        <dbReference type="Pfam" id="PF00293"/>
    </source>
</evidence>
<dbReference type="Pfam" id="PF00293">
    <property type="entry name" value="NUDIX"/>
    <property type="match status" value="1"/>
</dbReference>
<dbReference type="CDD" id="cd02883">
    <property type="entry name" value="NUDIX_Hydrolase"/>
    <property type="match status" value="1"/>
</dbReference>
<dbReference type="Gene3D" id="3.90.79.10">
    <property type="entry name" value="Nucleoside Triphosphate Pyrophosphohydrolase"/>
    <property type="match status" value="1"/>
</dbReference>
<protein>
    <recommendedName>
        <fullName evidence="1">Nudix hydrolase domain-containing protein</fullName>
    </recommendedName>
</protein>
<dbReference type="SUPFAM" id="SSF55811">
    <property type="entry name" value="Nudix"/>
    <property type="match status" value="1"/>
</dbReference>
<dbReference type="InterPro" id="IPR000086">
    <property type="entry name" value="NUDIX_hydrolase_dom"/>
</dbReference>
<dbReference type="AlphaFoldDB" id="A0A6C0J5U6"/>
<feature type="domain" description="Nudix hydrolase" evidence="1">
    <location>
        <begin position="36"/>
        <end position="103"/>
    </location>
</feature>
<organism evidence="2">
    <name type="scientific">viral metagenome</name>
    <dbReference type="NCBI Taxonomy" id="1070528"/>
    <lineage>
        <taxon>unclassified sequences</taxon>
        <taxon>metagenomes</taxon>
        <taxon>organismal metagenomes</taxon>
    </lineage>
</organism>
<dbReference type="InterPro" id="IPR015797">
    <property type="entry name" value="NUDIX_hydrolase-like_dom_sf"/>
</dbReference>